<comment type="caution">
    <text evidence="9">The sequence shown here is derived from an EMBL/GenBank/DDBJ whole genome shotgun (WGS) entry which is preliminary data.</text>
</comment>
<evidence type="ECO:0000256" key="3">
    <source>
        <dbReference type="ARBA" id="ARBA00022679"/>
    </source>
</evidence>
<keyword evidence="3 9" id="KW-0808">Transferase</keyword>
<evidence type="ECO:0000256" key="7">
    <source>
        <dbReference type="ARBA" id="ARBA00024033"/>
    </source>
</evidence>
<evidence type="ECO:0000313" key="9">
    <source>
        <dbReference type="EMBL" id="MBP2351928.1"/>
    </source>
</evidence>
<keyword evidence="4 8" id="KW-0812">Transmembrane</keyword>
<dbReference type="Pfam" id="PF09594">
    <property type="entry name" value="GT87"/>
    <property type="match status" value="1"/>
</dbReference>
<evidence type="ECO:0000256" key="5">
    <source>
        <dbReference type="ARBA" id="ARBA00022989"/>
    </source>
</evidence>
<evidence type="ECO:0000256" key="2">
    <source>
        <dbReference type="ARBA" id="ARBA00022475"/>
    </source>
</evidence>
<feature type="transmembrane region" description="Helical" evidence="8">
    <location>
        <begin position="244"/>
        <end position="261"/>
    </location>
</feature>
<keyword evidence="2" id="KW-1003">Cell membrane</keyword>
<dbReference type="RefSeq" id="WP_209694759.1">
    <property type="nucleotide sequence ID" value="NZ_BAAAVU010000002.1"/>
</dbReference>
<keyword evidence="5 8" id="KW-1133">Transmembrane helix</keyword>
<comment type="similarity">
    <text evidence="7">Belongs to the glycosyltransferase 87 family.</text>
</comment>
<keyword evidence="9" id="KW-0328">Glycosyltransferase</keyword>
<keyword evidence="10" id="KW-1185">Reference proteome</keyword>
<feature type="transmembrane region" description="Helical" evidence="8">
    <location>
        <begin position="314"/>
        <end position="335"/>
    </location>
</feature>
<evidence type="ECO:0000256" key="6">
    <source>
        <dbReference type="ARBA" id="ARBA00023136"/>
    </source>
</evidence>
<evidence type="ECO:0000256" key="8">
    <source>
        <dbReference type="SAM" id="Phobius"/>
    </source>
</evidence>
<dbReference type="EC" id="2.4.1.-" evidence="9"/>
<accession>A0ABS4UJY1</accession>
<organism evidence="9 10">
    <name type="scientific">Kribbella aluminosa</name>
    <dbReference type="NCBI Taxonomy" id="416017"/>
    <lineage>
        <taxon>Bacteria</taxon>
        <taxon>Bacillati</taxon>
        <taxon>Actinomycetota</taxon>
        <taxon>Actinomycetes</taxon>
        <taxon>Propionibacteriales</taxon>
        <taxon>Kribbellaceae</taxon>
        <taxon>Kribbella</taxon>
    </lineage>
</organism>
<proteinExistence type="inferred from homology"/>
<keyword evidence="6 8" id="KW-0472">Membrane</keyword>
<evidence type="ECO:0000256" key="4">
    <source>
        <dbReference type="ARBA" id="ARBA00022692"/>
    </source>
</evidence>
<protein>
    <submittedName>
        <fullName evidence="9">Alpha-1,2-mannosyltransferase</fullName>
        <ecNumber evidence="9">2.4.1.-</ecNumber>
    </submittedName>
</protein>
<evidence type="ECO:0000313" key="10">
    <source>
        <dbReference type="Proteomes" id="UP000755585"/>
    </source>
</evidence>
<feature type="transmembrane region" description="Helical" evidence="8">
    <location>
        <begin position="82"/>
        <end position="99"/>
    </location>
</feature>
<feature type="transmembrane region" description="Helical" evidence="8">
    <location>
        <begin position="156"/>
        <end position="177"/>
    </location>
</feature>
<sequence>MTKQSWLRVSAVLACLAVSVLLPLLWDRTGADLMVYRLAGDTMLTDPATLYSVRLPTLLLPFTYPPFAGLVFVPFAPLPWRLAYWVWIVCSVAAVWVVVRHALHRRTRTAVMVPAVAACVLTEPVRETLSYGQINLFLCALVMYDVLDRKHHGRGVWIGIAAGMKLTPLVFVALLLVTRQWRALRYACAAFCGTVLIGFAAAPGASWQYWTRLVFDSGRIGPAEFAGNQSWNGLFVRLGAPSGGSAWMVAVLATVIVGLWLSRRLYDQGQPLASLSVCATMGLLCAPISWNHHWVWMIPLGVALTRVVSADRPLLRATVAAGWFGFFIVAPFRWVPRSAGREYAWTLGQHFVGNAYLIAALAAVAVLAISSMRVRRPELVSGVRLPTGPSRALPGRGR</sequence>
<dbReference type="EMBL" id="JAGINT010000001">
    <property type="protein sequence ID" value="MBP2351928.1"/>
    <property type="molecule type" value="Genomic_DNA"/>
</dbReference>
<name>A0ABS4UJY1_9ACTN</name>
<dbReference type="InterPro" id="IPR018584">
    <property type="entry name" value="GT87"/>
</dbReference>
<dbReference type="Proteomes" id="UP000755585">
    <property type="component" value="Unassembled WGS sequence"/>
</dbReference>
<feature type="transmembrane region" description="Helical" evidence="8">
    <location>
        <begin position="6"/>
        <end position="26"/>
    </location>
</feature>
<evidence type="ECO:0000256" key="1">
    <source>
        <dbReference type="ARBA" id="ARBA00004651"/>
    </source>
</evidence>
<feature type="transmembrane region" description="Helical" evidence="8">
    <location>
        <begin position="184"/>
        <end position="205"/>
    </location>
</feature>
<comment type="subcellular location">
    <subcellularLocation>
        <location evidence="1">Cell membrane</location>
        <topology evidence="1">Multi-pass membrane protein</topology>
    </subcellularLocation>
</comment>
<gene>
    <name evidence="9" type="ORF">JOF29_003011</name>
</gene>
<reference evidence="9 10" key="1">
    <citation type="submission" date="2021-03" db="EMBL/GenBank/DDBJ databases">
        <title>Sequencing the genomes of 1000 actinobacteria strains.</title>
        <authorList>
            <person name="Klenk H.-P."/>
        </authorList>
    </citation>
    <scope>NUCLEOTIDE SEQUENCE [LARGE SCALE GENOMIC DNA]</scope>
    <source>
        <strain evidence="9 10">DSM 18824</strain>
    </source>
</reference>
<feature type="transmembrane region" description="Helical" evidence="8">
    <location>
        <begin position="58"/>
        <end position="76"/>
    </location>
</feature>
<dbReference type="GO" id="GO:0016757">
    <property type="term" value="F:glycosyltransferase activity"/>
    <property type="evidence" value="ECO:0007669"/>
    <property type="project" value="UniProtKB-KW"/>
</dbReference>
<feature type="transmembrane region" description="Helical" evidence="8">
    <location>
        <begin position="355"/>
        <end position="374"/>
    </location>
</feature>